<evidence type="ECO:0000256" key="3">
    <source>
        <dbReference type="SAM" id="MobiDB-lite"/>
    </source>
</evidence>
<evidence type="ECO:0000313" key="4">
    <source>
        <dbReference type="EMBL" id="KLT43667.1"/>
    </source>
</evidence>
<dbReference type="GeneID" id="28983327"/>
<evidence type="ECO:0008006" key="6">
    <source>
        <dbReference type="Google" id="ProtNLM"/>
    </source>
</evidence>
<dbReference type="OrthoDB" id="197676at2759"/>
<feature type="repeat" description="RPEL" evidence="2">
    <location>
        <begin position="74"/>
        <end position="99"/>
    </location>
</feature>
<organism evidence="4 5">
    <name type="scientific">Cutaneotrichosporon oleaginosum</name>
    <dbReference type="NCBI Taxonomy" id="879819"/>
    <lineage>
        <taxon>Eukaryota</taxon>
        <taxon>Fungi</taxon>
        <taxon>Dikarya</taxon>
        <taxon>Basidiomycota</taxon>
        <taxon>Agaricomycotina</taxon>
        <taxon>Tremellomycetes</taxon>
        <taxon>Trichosporonales</taxon>
        <taxon>Trichosporonaceae</taxon>
        <taxon>Cutaneotrichosporon</taxon>
    </lineage>
</organism>
<feature type="region of interest" description="Disordered" evidence="3">
    <location>
        <begin position="1"/>
        <end position="29"/>
    </location>
</feature>
<evidence type="ECO:0000256" key="1">
    <source>
        <dbReference type="ARBA" id="ARBA00022737"/>
    </source>
</evidence>
<feature type="region of interest" description="Disordered" evidence="3">
    <location>
        <begin position="44"/>
        <end position="67"/>
    </location>
</feature>
<dbReference type="EMBL" id="KQ087193">
    <property type="protein sequence ID" value="KLT43667.1"/>
    <property type="molecule type" value="Genomic_DNA"/>
</dbReference>
<accession>A0A0J0XRH4</accession>
<evidence type="ECO:0000256" key="2">
    <source>
        <dbReference type="PROSITE-ProRule" id="PRU00401"/>
    </source>
</evidence>
<dbReference type="Gene3D" id="6.10.150.10">
    <property type="match status" value="1"/>
</dbReference>
<reference evidence="4 5" key="1">
    <citation type="submission" date="2015-03" db="EMBL/GenBank/DDBJ databases">
        <title>Genomics and transcriptomics of the oil-accumulating basidiomycete yeast T. oleaginosus allow insights into substrate utilization and the diverse evolutionary trajectories of mating systems in fungi.</title>
        <authorList>
            <consortium name="DOE Joint Genome Institute"/>
            <person name="Kourist R."/>
            <person name="Kracht O."/>
            <person name="Bracharz F."/>
            <person name="Lipzen A."/>
            <person name="Nolan M."/>
            <person name="Ohm R."/>
            <person name="Grigoriev I."/>
            <person name="Sun S."/>
            <person name="Heitman J."/>
            <person name="Bruck T."/>
            <person name="Nowrousian M."/>
        </authorList>
    </citation>
    <scope>NUCLEOTIDE SEQUENCE [LARGE SCALE GENOMIC DNA]</scope>
    <source>
        <strain evidence="4 5">IBC0246</strain>
    </source>
</reference>
<gene>
    <name evidence="4" type="ORF">CC85DRAFT_284381</name>
</gene>
<protein>
    <recommendedName>
        <fullName evidence="6">RPEL repeat protein</fullName>
    </recommendedName>
</protein>
<keyword evidence="5" id="KW-1185">Reference proteome</keyword>
<dbReference type="AlphaFoldDB" id="A0A0J0XRH4"/>
<dbReference type="PROSITE" id="PS51073">
    <property type="entry name" value="RPEL"/>
    <property type="match status" value="1"/>
</dbReference>
<name>A0A0J0XRH4_9TREE</name>
<dbReference type="InterPro" id="IPR004018">
    <property type="entry name" value="RPEL_repeat"/>
</dbReference>
<dbReference type="SMART" id="SM00707">
    <property type="entry name" value="RPEL"/>
    <property type="match status" value="2"/>
</dbReference>
<proteinExistence type="predicted"/>
<sequence length="104" mass="11480">MAAPVPVPSKIDTSGVDDSHDLSPTSPVDRQRMERMMANRPIASELQNKNILKGRPNDPLAAKRSDLERSMCSDRLDKDIGNRPSVDELVKKGVLHADQVSPHQ</sequence>
<dbReference type="STRING" id="879819.A0A0J0XRH4"/>
<keyword evidence="1" id="KW-0677">Repeat</keyword>
<evidence type="ECO:0000313" key="5">
    <source>
        <dbReference type="Proteomes" id="UP000053611"/>
    </source>
</evidence>
<dbReference type="Proteomes" id="UP000053611">
    <property type="component" value="Unassembled WGS sequence"/>
</dbReference>
<dbReference type="Pfam" id="PF02755">
    <property type="entry name" value="RPEL"/>
    <property type="match status" value="1"/>
</dbReference>